<feature type="compositionally biased region" description="Basic residues" evidence="2">
    <location>
        <begin position="160"/>
        <end position="174"/>
    </location>
</feature>
<dbReference type="Pfam" id="PF12572">
    <property type="entry name" value="DUF3752"/>
    <property type="match status" value="1"/>
</dbReference>
<dbReference type="InterPro" id="IPR036869">
    <property type="entry name" value="J_dom_sf"/>
</dbReference>
<proteinExistence type="predicted"/>
<protein>
    <recommendedName>
        <fullName evidence="3">J domain-containing protein</fullName>
    </recommendedName>
</protein>
<feature type="compositionally biased region" description="Basic and acidic residues" evidence="2">
    <location>
        <begin position="589"/>
        <end position="602"/>
    </location>
</feature>
<accession>A0ABP0TRE7</accession>
<feature type="compositionally biased region" description="Basic residues" evidence="2">
    <location>
        <begin position="104"/>
        <end position="132"/>
    </location>
</feature>
<feature type="region of interest" description="Disordered" evidence="2">
    <location>
        <begin position="1"/>
        <end position="219"/>
    </location>
</feature>
<evidence type="ECO:0000256" key="2">
    <source>
        <dbReference type="SAM" id="MobiDB-lite"/>
    </source>
</evidence>
<dbReference type="PANTHER" id="PTHR47422:SF1">
    <property type="entry name" value="DNAJ HEAT SHOCK N-TERMINAL DOMAIN-CONTAINING PROTEIN"/>
    <property type="match status" value="1"/>
</dbReference>
<dbReference type="InterPro" id="IPR022226">
    <property type="entry name" value="DUF3752"/>
</dbReference>
<feature type="compositionally biased region" description="Basic and acidic residues" evidence="2">
    <location>
        <begin position="74"/>
        <end position="87"/>
    </location>
</feature>
<gene>
    <name evidence="4" type="ORF">CSSPTR1EN2_LOCUS6750</name>
</gene>
<feature type="domain" description="J" evidence="3">
    <location>
        <begin position="406"/>
        <end position="470"/>
    </location>
</feature>
<dbReference type="Proteomes" id="UP001497512">
    <property type="component" value="Chromosome 14"/>
</dbReference>
<feature type="coiled-coil region" evidence="1">
    <location>
        <begin position="462"/>
        <end position="491"/>
    </location>
</feature>
<feature type="compositionally biased region" description="Acidic residues" evidence="2">
    <location>
        <begin position="40"/>
        <end position="49"/>
    </location>
</feature>
<dbReference type="Gene3D" id="1.10.287.110">
    <property type="entry name" value="DnaJ domain"/>
    <property type="match status" value="1"/>
</dbReference>
<feature type="region of interest" description="Disordered" evidence="2">
    <location>
        <begin position="492"/>
        <end position="518"/>
    </location>
</feature>
<name>A0ABP0TRE7_9BRYO</name>
<feature type="compositionally biased region" description="Basic and acidic residues" evidence="2">
    <location>
        <begin position="617"/>
        <end position="628"/>
    </location>
</feature>
<dbReference type="PANTHER" id="PTHR47422">
    <property type="entry name" value="DNAJ HEAT SHOCK N-TERMINAL DOMAIN-CONTAINING PROTEIN"/>
    <property type="match status" value="1"/>
</dbReference>
<dbReference type="EMBL" id="OZ019906">
    <property type="protein sequence ID" value="CAK9203165.1"/>
    <property type="molecule type" value="Genomic_DNA"/>
</dbReference>
<evidence type="ECO:0000259" key="3">
    <source>
        <dbReference type="PROSITE" id="PS50076"/>
    </source>
</evidence>
<dbReference type="SUPFAM" id="SSF46565">
    <property type="entry name" value="Chaperone J-domain"/>
    <property type="match status" value="1"/>
</dbReference>
<organism evidence="4 5">
    <name type="scientific">Sphagnum troendelagicum</name>
    <dbReference type="NCBI Taxonomy" id="128251"/>
    <lineage>
        <taxon>Eukaryota</taxon>
        <taxon>Viridiplantae</taxon>
        <taxon>Streptophyta</taxon>
        <taxon>Embryophyta</taxon>
        <taxon>Bryophyta</taxon>
        <taxon>Sphagnophytina</taxon>
        <taxon>Sphagnopsida</taxon>
        <taxon>Sphagnales</taxon>
        <taxon>Sphagnaceae</taxon>
        <taxon>Sphagnum</taxon>
    </lineage>
</organism>
<evidence type="ECO:0000256" key="1">
    <source>
        <dbReference type="SAM" id="Coils"/>
    </source>
</evidence>
<dbReference type="Pfam" id="PF00226">
    <property type="entry name" value="DnaJ"/>
    <property type="match status" value="1"/>
</dbReference>
<keyword evidence="5" id="KW-1185">Reference proteome</keyword>
<dbReference type="PRINTS" id="PR00625">
    <property type="entry name" value="JDOMAIN"/>
</dbReference>
<feature type="region of interest" description="Disordered" evidence="2">
    <location>
        <begin position="542"/>
        <end position="707"/>
    </location>
</feature>
<feature type="compositionally biased region" description="Basic and acidic residues" evidence="2">
    <location>
        <begin position="666"/>
        <end position="675"/>
    </location>
</feature>
<feature type="compositionally biased region" description="Basic residues" evidence="2">
    <location>
        <begin position="185"/>
        <end position="195"/>
    </location>
</feature>
<sequence length="707" mass="80030">MSRTGTMVDALRNVSEFSRASRPEERRGHRHKSAHSTYNPEEEVEEEEDRGERKRIRQKGEEAKSRHARRRRSDGKSRTRKEDKEVSSGESSDDDESSGDDRRQRHSSRKHRKKEDQKKKRRKKRRKSKHSRAAVSTEDDSEEFSESLSSGEEGDDDKRRERRHSSRKHHHRKQERQEEEERGGTMRKGRRKNGSKQRTASTTHSEEESSETATSNPDAIASEIAERFPEDAKDLKLLLEMLDSGQAVDISGLPNKSLVSLLRSLFRSLNLMSTQRDIFLLPEGAQATVEIMSSFFEQNAGLFPTESNIQLPPTSALNDVVPGPSVKPVETKKSRVMGPAMPSADMLAAAARLTEAESLLREAEKELENDPLVGPPPPSVVAEAESANDAERFEEVTRMVARDIGNAYDLLGVKPDVNPTVLKKRYWKLSLLVHPDKCSHPQAHEAFMALNQAFKDLQDPSKKAIIDRKVAEKQEKEEMEAEIRAQREAAQWRRVRGEAQPGDDEILRGGPQEPSRDEWMTALPPERQAGGPVSQQNTFFSKAEKSGRGDTSIWTDTPADKAQKAKMQYLEAYKQATLTNGPGSAEEEIERREKERSEKEAQLMDSYNSNRRLQSLVEKHKLERSEGSKKKKKKQPQGDEKQAGKGANRPALSKTEEGWAGSHPWKPWDREKDLTAGRQSVNLDPKKFTEGLTARFGATQDAPRKFL</sequence>
<dbReference type="InterPro" id="IPR001623">
    <property type="entry name" value="DnaJ_domain"/>
</dbReference>
<dbReference type="SMART" id="SM00271">
    <property type="entry name" value="DnaJ"/>
    <property type="match status" value="1"/>
</dbReference>
<evidence type="ECO:0000313" key="4">
    <source>
        <dbReference type="EMBL" id="CAK9203165.1"/>
    </source>
</evidence>
<reference evidence="4" key="1">
    <citation type="submission" date="2024-02" db="EMBL/GenBank/DDBJ databases">
        <authorList>
            <consortium name="ELIXIR-Norway"/>
            <consortium name="Elixir Norway"/>
        </authorList>
    </citation>
    <scope>NUCLEOTIDE SEQUENCE</scope>
</reference>
<keyword evidence="1" id="KW-0175">Coiled coil</keyword>
<dbReference type="PROSITE" id="PS50076">
    <property type="entry name" value="DNAJ_2"/>
    <property type="match status" value="1"/>
</dbReference>
<dbReference type="CDD" id="cd06257">
    <property type="entry name" value="DnaJ"/>
    <property type="match status" value="1"/>
</dbReference>
<evidence type="ECO:0000313" key="5">
    <source>
        <dbReference type="Proteomes" id="UP001497512"/>
    </source>
</evidence>